<feature type="chain" id="PRO_5007297587" description="Pectate lyase" evidence="1">
    <location>
        <begin position="17"/>
        <end position="127"/>
    </location>
</feature>
<keyword evidence="3" id="KW-1185">Reference proteome</keyword>
<dbReference type="OrthoDB" id="10379114at2759"/>
<protein>
    <recommendedName>
        <fullName evidence="4">Pectate lyase</fullName>
    </recommendedName>
</protein>
<evidence type="ECO:0000313" key="3">
    <source>
        <dbReference type="Proteomes" id="UP000073492"/>
    </source>
</evidence>
<dbReference type="AlphaFoldDB" id="A0A139INM7"/>
<keyword evidence="1" id="KW-0732">Signal</keyword>
<gene>
    <name evidence="2" type="ORF">AC579_5109</name>
</gene>
<proteinExistence type="predicted"/>
<evidence type="ECO:0000313" key="2">
    <source>
        <dbReference type="EMBL" id="KXT16136.1"/>
    </source>
</evidence>
<sequence length="127" mass="13063">MHFITMVIMLAAGCSAANSCTVGQTYCGKYLKNQGSGSLEVKIEQGWNNNEIRAALDNNPPKSIDLKSGGGIINNSVFLCKSAGGKNGGGGGGKGGNSNNKKLDWIAYCTSGCDSYSGNNGNDRCSG</sequence>
<feature type="signal peptide" evidence="1">
    <location>
        <begin position="1"/>
        <end position="16"/>
    </location>
</feature>
<dbReference type="Proteomes" id="UP000073492">
    <property type="component" value="Unassembled WGS sequence"/>
</dbReference>
<evidence type="ECO:0008006" key="4">
    <source>
        <dbReference type="Google" id="ProtNLM"/>
    </source>
</evidence>
<dbReference type="EMBL" id="LFZO01000044">
    <property type="protein sequence ID" value="KXT16136.1"/>
    <property type="molecule type" value="Genomic_DNA"/>
</dbReference>
<comment type="caution">
    <text evidence="2">The sequence shown here is derived from an EMBL/GenBank/DDBJ whole genome shotgun (WGS) entry which is preliminary data.</text>
</comment>
<accession>A0A139INM7</accession>
<name>A0A139INM7_9PEZI</name>
<organism evidence="2 3">
    <name type="scientific">Pseudocercospora musae</name>
    <dbReference type="NCBI Taxonomy" id="113226"/>
    <lineage>
        <taxon>Eukaryota</taxon>
        <taxon>Fungi</taxon>
        <taxon>Dikarya</taxon>
        <taxon>Ascomycota</taxon>
        <taxon>Pezizomycotina</taxon>
        <taxon>Dothideomycetes</taxon>
        <taxon>Dothideomycetidae</taxon>
        <taxon>Mycosphaerellales</taxon>
        <taxon>Mycosphaerellaceae</taxon>
        <taxon>Pseudocercospora</taxon>
    </lineage>
</organism>
<evidence type="ECO:0000256" key="1">
    <source>
        <dbReference type="SAM" id="SignalP"/>
    </source>
</evidence>
<reference evidence="2 3" key="1">
    <citation type="submission" date="2015-07" db="EMBL/GenBank/DDBJ databases">
        <title>Comparative genomics of the Sigatoka disease complex on banana suggests a link between parallel evolutionary changes in Pseudocercospora fijiensis and Pseudocercospora eumusae and increased virulence on the banana host.</title>
        <authorList>
            <person name="Chang T.-C."/>
            <person name="Salvucci A."/>
            <person name="Crous P.W."/>
            <person name="Stergiopoulos I."/>
        </authorList>
    </citation>
    <scope>NUCLEOTIDE SEQUENCE [LARGE SCALE GENOMIC DNA]</scope>
    <source>
        <strain evidence="2 3">CBS 116634</strain>
    </source>
</reference>